<evidence type="ECO:0000313" key="4">
    <source>
        <dbReference type="Proteomes" id="UP000054166"/>
    </source>
</evidence>
<feature type="transmembrane region" description="Helical" evidence="1">
    <location>
        <begin position="46"/>
        <end position="70"/>
    </location>
</feature>
<keyword evidence="4" id="KW-1185">Reference proteome</keyword>
<dbReference type="HOGENOM" id="CLU_046025_5_4_1"/>
<accession>A0A0C3ASC3</accession>
<proteinExistence type="predicted"/>
<dbReference type="STRING" id="765440.A0A0C3ASC3"/>
<dbReference type="Proteomes" id="UP000054166">
    <property type="component" value="Unassembled WGS sequence"/>
</dbReference>
<evidence type="ECO:0000256" key="1">
    <source>
        <dbReference type="SAM" id="Phobius"/>
    </source>
</evidence>
<feature type="domain" description="DUF6534" evidence="2">
    <location>
        <begin position="164"/>
        <end position="250"/>
    </location>
</feature>
<gene>
    <name evidence="3" type="ORF">PILCRDRAFT_826034</name>
</gene>
<reference evidence="4" key="2">
    <citation type="submission" date="2015-01" db="EMBL/GenBank/DDBJ databases">
        <title>Evolutionary Origins and Diversification of the Mycorrhizal Mutualists.</title>
        <authorList>
            <consortium name="DOE Joint Genome Institute"/>
            <consortium name="Mycorrhizal Genomics Consortium"/>
            <person name="Kohler A."/>
            <person name="Kuo A."/>
            <person name="Nagy L.G."/>
            <person name="Floudas D."/>
            <person name="Copeland A."/>
            <person name="Barry K.W."/>
            <person name="Cichocki N."/>
            <person name="Veneault-Fourrey C."/>
            <person name="LaButti K."/>
            <person name="Lindquist E.A."/>
            <person name="Lipzen A."/>
            <person name="Lundell T."/>
            <person name="Morin E."/>
            <person name="Murat C."/>
            <person name="Riley R."/>
            <person name="Ohm R."/>
            <person name="Sun H."/>
            <person name="Tunlid A."/>
            <person name="Henrissat B."/>
            <person name="Grigoriev I.V."/>
            <person name="Hibbett D.S."/>
            <person name="Martin F."/>
        </authorList>
    </citation>
    <scope>NUCLEOTIDE SEQUENCE [LARGE SCALE GENOMIC DNA]</scope>
    <source>
        <strain evidence="4">F 1598</strain>
    </source>
</reference>
<dbReference type="OrthoDB" id="2745105at2759"/>
<evidence type="ECO:0000313" key="3">
    <source>
        <dbReference type="EMBL" id="KIM76828.1"/>
    </source>
</evidence>
<feature type="transmembrane region" description="Helical" evidence="1">
    <location>
        <begin position="117"/>
        <end position="144"/>
    </location>
</feature>
<dbReference type="PANTHER" id="PTHR40465">
    <property type="entry name" value="CHROMOSOME 1, WHOLE GENOME SHOTGUN SEQUENCE"/>
    <property type="match status" value="1"/>
</dbReference>
<feature type="transmembrane region" description="Helical" evidence="1">
    <location>
        <begin position="225"/>
        <end position="246"/>
    </location>
</feature>
<evidence type="ECO:0000259" key="2">
    <source>
        <dbReference type="Pfam" id="PF20152"/>
    </source>
</evidence>
<name>A0A0C3ASC3_PILCF</name>
<protein>
    <recommendedName>
        <fullName evidence="2">DUF6534 domain-containing protein</fullName>
    </recommendedName>
</protein>
<keyword evidence="1" id="KW-0472">Membrane</keyword>
<feature type="transmembrane region" description="Helical" evidence="1">
    <location>
        <begin position="156"/>
        <end position="180"/>
    </location>
</feature>
<dbReference type="PANTHER" id="PTHR40465:SF1">
    <property type="entry name" value="DUF6534 DOMAIN-CONTAINING PROTEIN"/>
    <property type="match status" value="1"/>
</dbReference>
<feature type="transmembrane region" description="Helical" evidence="1">
    <location>
        <begin position="12"/>
        <end position="34"/>
    </location>
</feature>
<dbReference type="InParanoid" id="A0A0C3ASC3"/>
<sequence>MFAQIQLSLGAIYLGNLAAAIFYGVTCVQTFTYYQLFERDRLTLKLAVFFLWILDTLQMAMVSYTVYIYAVSDWNNPVDLGVPLWTFWAQVLITTISDFVIRCIYGTRIWILGNKNVYLTTAIVLSTLFVVAITFTLVIKSLLITSDAYLNPSPRLLYLSLGSSAVADIIIASTLCVLLFRNRTHIRKTNSLLNTLILYTICTGMLTGLYTIVLIVVYASLPKHAIFSALFASFSKMYFNALLASLNARHKLREIACNGDTIVFDTLRFGSPGIPSPSGKVYKDETDTRTSEHFAIDIGGQ</sequence>
<keyword evidence="1" id="KW-0812">Transmembrane</keyword>
<dbReference type="InterPro" id="IPR045339">
    <property type="entry name" value="DUF6534"/>
</dbReference>
<dbReference type="Pfam" id="PF20152">
    <property type="entry name" value="DUF6534"/>
    <property type="match status" value="1"/>
</dbReference>
<feature type="transmembrane region" description="Helical" evidence="1">
    <location>
        <begin position="82"/>
        <end position="105"/>
    </location>
</feature>
<dbReference type="EMBL" id="KN833031">
    <property type="protein sequence ID" value="KIM76828.1"/>
    <property type="molecule type" value="Genomic_DNA"/>
</dbReference>
<feature type="transmembrane region" description="Helical" evidence="1">
    <location>
        <begin position="192"/>
        <end position="219"/>
    </location>
</feature>
<reference evidence="3 4" key="1">
    <citation type="submission" date="2014-04" db="EMBL/GenBank/DDBJ databases">
        <authorList>
            <consortium name="DOE Joint Genome Institute"/>
            <person name="Kuo A."/>
            <person name="Tarkka M."/>
            <person name="Buscot F."/>
            <person name="Kohler A."/>
            <person name="Nagy L.G."/>
            <person name="Floudas D."/>
            <person name="Copeland A."/>
            <person name="Barry K.W."/>
            <person name="Cichocki N."/>
            <person name="Veneault-Fourrey C."/>
            <person name="LaButti K."/>
            <person name="Lindquist E.A."/>
            <person name="Lipzen A."/>
            <person name="Lundell T."/>
            <person name="Morin E."/>
            <person name="Murat C."/>
            <person name="Sun H."/>
            <person name="Tunlid A."/>
            <person name="Henrissat B."/>
            <person name="Grigoriev I.V."/>
            <person name="Hibbett D.S."/>
            <person name="Martin F."/>
            <person name="Nordberg H.P."/>
            <person name="Cantor M.N."/>
            <person name="Hua S.X."/>
        </authorList>
    </citation>
    <scope>NUCLEOTIDE SEQUENCE [LARGE SCALE GENOMIC DNA]</scope>
    <source>
        <strain evidence="3 4">F 1598</strain>
    </source>
</reference>
<dbReference type="AlphaFoldDB" id="A0A0C3ASC3"/>
<keyword evidence="1" id="KW-1133">Transmembrane helix</keyword>
<organism evidence="3 4">
    <name type="scientific">Piloderma croceum (strain F 1598)</name>
    <dbReference type="NCBI Taxonomy" id="765440"/>
    <lineage>
        <taxon>Eukaryota</taxon>
        <taxon>Fungi</taxon>
        <taxon>Dikarya</taxon>
        <taxon>Basidiomycota</taxon>
        <taxon>Agaricomycotina</taxon>
        <taxon>Agaricomycetes</taxon>
        <taxon>Agaricomycetidae</taxon>
        <taxon>Atheliales</taxon>
        <taxon>Atheliaceae</taxon>
        <taxon>Piloderma</taxon>
    </lineage>
</organism>